<evidence type="ECO:0000313" key="3">
    <source>
        <dbReference type="Proteomes" id="UP001602089"/>
    </source>
</evidence>
<feature type="compositionally biased region" description="Low complexity" evidence="1">
    <location>
        <begin position="373"/>
        <end position="392"/>
    </location>
</feature>
<feature type="compositionally biased region" description="Low complexity" evidence="1">
    <location>
        <begin position="645"/>
        <end position="684"/>
    </location>
</feature>
<name>A0ABW6TMB4_9NOCA</name>
<accession>A0ABW6TMB4</accession>
<dbReference type="RefSeq" id="WP_195023175.1">
    <property type="nucleotide sequence ID" value="NZ_JADLPS010000011.1"/>
</dbReference>
<feature type="compositionally biased region" description="Low complexity" evidence="1">
    <location>
        <begin position="712"/>
        <end position="725"/>
    </location>
</feature>
<dbReference type="EMBL" id="JBIATK010000013">
    <property type="protein sequence ID" value="MFF4027271.1"/>
    <property type="molecule type" value="Genomic_DNA"/>
</dbReference>
<proteinExistence type="predicted"/>
<comment type="caution">
    <text evidence="2">The sequence shown here is derived from an EMBL/GenBank/DDBJ whole genome shotgun (WGS) entry which is preliminary data.</text>
</comment>
<feature type="compositionally biased region" description="Polar residues" evidence="1">
    <location>
        <begin position="726"/>
        <end position="737"/>
    </location>
</feature>
<dbReference type="Proteomes" id="UP001602089">
    <property type="component" value="Unassembled WGS sequence"/>
</dbReference>
<feature type="compositionally biased region" description="Low complexity" evidence="1">
    <location>
        <begin position="569"/>
        <end position="617"/>
    </location>
</feature>
<evidence type="ECO:0000256" key="1">
    <source>
        <dbReference type="SAM" id="MobiDB-lite"/>
    </source>
</evidence>
<protein>
    <submittedName>
        <fullName evidence="2">Uncharacterized protein</fullName>
    </submittedName>
</protein>
<feature type="compositionally biased region" description="Gly residues" evidence="1">
    <location>
        <begin position="134"/>
        <end position="143"/>
    </location>
</feature>
<organism evidence="2 3">
    <name type="scientific">Nocardia elegans</name>
    <dbReference type="NCBI Taxonomy" id="300029"/>
    <lineage>
        <taxon>Bacteria</taxon>
        <taxon>Bacillati</taxon>
        <taxon>Actinomycetota</taxon>
        <taxon>Actinomycetes</taxon>
        <taxon>Mycobacteriales</taxon>
        <taxon>Nocardiaceae</taxon>
        <taxon>Nocardia</taxon>
    </lineage>
</organism>
<reference evidence="2 3" key="1">
    <citation type="submission" date="2024-10" db="EMBL/GenBank/DDBJ databases">
        <title>The Natural Products Discovery Center: Release of the First 8490 Sequenced Strains for Exploring Actinobacteria Biosynthetic Diversity.</title>
        <authorList>
            <person name="Kalkreuter E."/>
            <person name="Kautsar S.A."/>
            <person name="Yang D."/>
            <person name="Bader C.D."/>
            <person name="Teijaro C.N."/>
            <person name="Fluegel L."/>
            <person name="Davis C.M."/>
            <person name="Simpson J.R."/>
            <person name="Lauterbach L."/>
            <person name="Steele A.D."/>
            <person name="Gui C."/>
            <person name="Meng S."/>
            <person name="Li G."/>
            <person name="Viehrig K."/>
            <person name="Ye F."/>
            <person name="Su P."/>
            <person name="Kiefer A.F."/>
            <person name="Nichols A."/>
            <person name="Cepeda A.J."/>
            <person name="Yan W."/>
            <person name="Fan B."/>
            <person name="Jiang Y."/>
            <person name="Adhikari A."/>
            <person name="Zheng C.-J."/>
            <person name="Schuster L."/>
            <person name="Cowan T.M."/>
            <person name="Smanski M.J."/>
            <person name="Chevrette M.G."/>
            <person name="De Carvalho L.P.S."/>
            <person name="Shen B."/>
        </authorList>
    </citation>
    <scope>NUCLEOTIDE SEQUENCE [LARGE SCALE GENOMIC DNA]</scope>
    <source>
        <strain evidence="2 3">NPDC001867</strain>
    </source>
</reference>
<feature type="compositionally biased region" description="Low complexity" evidence="1">
    <location>
        <begin position="153"/>
        <end position="173"/>
    </location>
</feature>
<sequence length="832" mass="81384">MTRELPFDDDADAGDHANDAAYRVATGVARVARAGAYVTGGALIASNGSPAPENESHNSHITGWSTADPHPDVPSPVVTYPDPSPDSVPPNLGNSAPHAPAAPAPGLALPEQHGTDAYPGLQLPFADGGQPAPGIGGLPGSPDGGSTAPPFSIPGSPSHPGNPHSDHGGFSNPGFGGGQGFAIPGTHHASAPAGFGLPGVPESETSGGFGLPGQSHASGAFGLPGAEDEVDQRQADVDTAGADPYPTAPLSGHGLGLPGTNGLHLPGMNGFGPGGFGGLSDPHDGLSDPHPGAFDGIGDGGNPGIFLGTEMKIDAHVGFDGIWVTTETKVDFAVGDVGHQLDDYGQWLGSGTHQIPTGASESDASGWAGQFGGPTSSAHASGSAADGVAPGAAVASPGAATAAATHAGAANGPAGAAVNGPAGATPNGPGAAVPGSSAFAPQSGPIATSAAPGSTPFATAQASAPVTNVAAPQPVSTAPVVAAPTPVAPAPAPALVQPVSATPLQTTIQPEAATHPIANVITTHAGPSPLTAPAVAVPALFDDRPRHAGTDAGLPGGADDPSESGAGRTTTHAPTTTSHGTTTTHDADATKTPTAPSTSHAPGTTPGGEHTTTRPGTSTDHDSVDRPTPTVTVPRDTDSGHPTRTPGTTPSDTDSDSGPSTSAGADASTPGHTATHTPGTSSGADTSATGNADDPTAPSRGSQVPTHDPDSVPTQQVPTQQVPTQHATPPSHDQTVPTHEPTVPTAQHTAPVEPPTVIKPPTTIDPAPNAHVPVKPVAAVTDSYDTSLWTDPGHGLTSVSAAGLSGGLHETTFAEMHHPVDHPVVDFHVLPL</sequence>
<feature type="region of interest" description="Disordered" evidence="1">
    <location>
        <begin position="352"/>
        <end position="392"/>
    </location>
</feature>
<gene>
    <name evidence="2" type="ORF">ACFYY5_30925</name>
</gene>
<keyword evidence="3" id="KW-1185">Reference proteome</keyword>
<feature type="compositionally biased region" description="Polar residues" evidence="1">
    <location>
        <begin position="352"/>
        <end position="363"/>
    </location>
</feature>
<evidence type="ECO:0000313" key="2">
    <source>
        <dbReference type="EMBL" id="MFF4027271.1"/>
    </source>
</evidence>
<feature type="region of interest" description="Disordered" evidence="1">
    <location>
        <begin position="48"/>
        <end position="232"/>
    </location>
</feature>
<feature type="compositionally biased region" description="Low complexity" evidence="1">
    <location>
        <begin position="96"/>
        <end position="110"/>
    </location>
</feature>
<feature type="region of interest" description="Disordered" evidence="1">
    <location>
        <begin position="239"/>
        <end position="258"/>
    </location>
</feature>
<feature type="region of interest" description="Disordered" evidence="1">
    <location>
        <begin position="544"/>
        <end position="770"/>
    </location>
</feature>
<feature type="region of interest" description="Disordered" evidence="1">
    <location>
        <begin position="427"/>
        <end position="458"/>
    </location>
</feature>